<accession>A0ABQ1ZYN3</accession>
<evidence type="ECO:0000313" key="1">
    <source>
        <dbReference type="EMBL" id="GGH82600.1"/>
    </source>
</evidence>
<name>A0ABQ1ZYN3_9BACL</name>
<dbReference type="Proteomes" id="UP000605427">
    <property type="component" value="Unassembled WGS sequence"/>
</dbReference>
<organism evidence="1 2">
    <name type="scientific">Saccharibacillus endophyticus</name>
    <dbReference type="NCBI Taxonomy" id="2060666"/>
    <lineage>
        <taxon>Bacteria</taxon>
        <taxon>Bacillati</taxon>
        <taxon>Bacillota</taxon>
        <taxon>Bacilli</taxon>
        <taxon>Bacillales</taxon>
        <taxon>Paenibacillaceae</taxon>
        <taxon>Saccharibacillus</taxon>
    </lineage>
</organism>
<protein>
    <submittedName>
        <fullName evidence="1">Uncharacterized protein</fullName>
    </submittedName>
</protein>
<keyword evidence="2" id="KW-1185">Reference proteome</keyword>
<gene>
    <name evidence="1" type="ORF">GCM10007362_34160</name>
</gene>
<proteinExistence type="predicted"/>
<sequence length="201" mass="22550">MKESFEKFTFITESGETLGTCSGISGWTGGRGYGPDDEDLPVSAITLLDFLLDPSFVKYRNRTRVQLEALTIEVRNQAGQVLSELYVAPVGKIDWKQEEFEQGVRNLEIKMVFAYVVSDSVRQVWSLWEDSLPIRKNEWMSLSTDLQKGWLDAVRYLANRHTTGIGHSAKLFELDLQGVQDENTFFLALGEAVVGPAGYCG</sequence>
<comment type="caution">
    <text evidence="1">The sequence shown here is derived from an EMBL/GenBank/DDBJ whole genome shotgun (WGS) entry which is preliminary data.</text>
</comment>
<evidence type="ECO:0000313" key="2">
    <source>
        <dbReference type="Proteomes" id="UP000605427"/>
    </source>
</evidence>
<dbReference type="EMBL" id="BMDD01000004">
    <property type="protein sequence ID" value="GGH82600.1"/>
    <property type="molecule type" value="Genomic_DNA"/>
</dbReference>
<reference evidence="2" key="1">
    <citation type="journal article" date="2019" name="Int. J. Syst. Evol. Microbiol.">
        <title>The Global Catalogue of Microorganisms (GCM) 10K type strain sequencing project: providing services to taxonomists for standard genome sequencing and annotation.</title>
        <authorList>
            <consortium name="The Broad Institute Genomics Platform"/>
            <consortium name="The Broad Institute Genome Sequencing Center for Infectious Disease"/>
            <person name="Wu L."/>
            <person name="Ma J."/>
        </authorList>
    </citation>
    <scope>NUCLEOTIDE SEQUENCE [LARGE SCALE GENOMIC DNA]</scope>
    <source>
        <strain evidence="2">CCM 8702</strain>
    </source>
</reference>
<dbReference type="RefSeq" id="WP_172245694.1">
    <property type="nucleotide sequence ID" value="NZ_BMDD01000004.1"/>
</dbReference>